<comment type="similarity">
    <text evidence="1 4">Belongs to the Frigida family.</text>
</comment>
<dbReference type="Proteomes" id="UP000636800">
    <property type="component" value="Chromosome 6"/>
</dbReference>
<dbReference type="PANTHER" id="PTHR31791:SF41">
    <property type="entry name" value="FRIGIDA-LIKE PROTEIN"/>
    <property type="match status" value="1"/>
</dbReference>
<dbReference type="Pfam" id="PF07899">
    <property type="entry name" value="Frigida"/>
    <property type="match status" value="1"/>
</dbReference>
<dbReference type="PANTHER" id="PTHR31791">
    <property type="entry name" value="FRIGIDA-LIKE PROTEIN 3-RELATED"/>
    <property type="match status" value="1"/>
</dbReference>
<reference evidence="5 6" key="1">
    <citation type="journal article" date="2020" name="Nat. Food">
        <title>A phased Vanilla planifolia genome enables genetic improvement of flavour and production.</title>
        <authorList>
            <person name="Hasing T."/>
            <person name="Tang H."/>
            <person name="Brym M."/>
            <person name="Khazi F."/>
            <person name="Huang T."/>
            <person name="Chambers A.H."/>
        </authorList>
    </citation>
    <scope>NUCLEOTIDE SEQUENCE [LARGE SCALE GENOMIC DNA]</scope>
    <source>
        <tissue evidence="5">Leaf</tissue>
    </source>
</reference>
<accession>A0A835QNC3</accession>
<gene>
    <name evidence="5" type="ORF">HPP92_013396</name>
</gene>
<keyword evidence="4" id="KW-0217">Developmental protein</keyword>
<evidence type="ECO:0000256" key="3">
    <source>
        <dbReference type="ARBA" id="ARBA00023089"/>
    </source>
</evidence>
<protein>
    <recommendedName>
        <fullName evidence="4">FRIGIDA-like protein</fullName>
    </recommendedName>
</protein>
<dbReference type="EMBL" id="JADCNL010000006">
    <property type="protein sequence ID" value="KAG0476555.1"/>
    <property type="molecule type" value="Genomic_DNA"/>
</dbReference>
<name>A0A835QNC3_VANPL</name>
<dbReference type="AlphaFoldDB" id="A0A835QNC3"/>
<evidence type="ECO:0000313" key="6">
    <source>
        <dbReference type="Proteomes" id="UP000636800"/>
    </source>
</evidence>
<evidence type="ECO:0000256" key="4">
    <source>
        <dbReference type="RuleBase" id="RU364012"/>
    </source>
</evidence>
<keyword evidence="2 4" id="KW-0221">Differentiation</keyword>
<dbReference type="GO" id="GO:0009908">
    <property type="term" value="P:flower development"/>
    <property type="evidence" value="ECO:0007669"/>
    <property type="project" value="UniProtKB-KW"/>
</dbReference>
<dbReference type="GO" id="GO:0030154">
    <property type="term" value="P:cell differentiation"/>
    <property type="evidence" value="ECO:0007669"/>
    <property type="project" value="UniProtKB-KW"/>
</dbReference>
<comment type="caution">
    <text evidence="5">The sequence shown here is derived from an EMBL/GenBank/DDBJ whole genome shotgun (WGS) entry which is preliminary data.</text>
</comment>
<dbReference type="OrthoDB" id="193931at2759"/>
<keyword evidence="6" id="KW-1185">Reference proteome</keyword>
<evidence type="ECO:0000313" key="5">
    <source>
        <dbReference type="EMBL" id="KAG0476555.1"/>
    </source>
</evidence>
<sequence length="113" mass="12571">MDEPGCDNLVSSEINLRVNYKLAKLELDASNGYALEAQAFLQLLATFSISSGFDEDELCQLVVAMPRRCRQAPELCHALGLAHTVQGLINLSQDSDMNERIHKKFISFQEDGI</sequence>
<dbReference type="InterPro" id="IPR012474">
    <property type="entry name" value="Frigida"/>
</dbReference>
<evidence type="ECO:0000256" key="1">
    <source>
        <dbReference type="ARBA" id="ARBA00008956"/>
    </source>
</evidence>
<keyword evidence="3 4" id="KW-0287">Flowering</keyword>
<organism evidence="5 6">
    <name type="scientific">Vanilla planifolia</name>
    <name type="common">Vanilla</name>
    <dbReference type="NCBI Taxonomy" id="51239"/>
    <lineage>
        <taxon>Eukaryota</taxon>
        <taxon>Viridiplantae</taxon>
        <taxon>Streptophyta</taxon>
        <taxon>Embryophyta</taxon>
        <taxon>Tracheophyta</taxon>
        <taxon>Spermatophyta</taxon>
        <taxon>Magnoliopsida</taxon>
        <taxon>Liliopsida</taxon>
        <taxon>Asparagales</taxon>
        <taxon>Orchidaceae</taxon>
        <taxon>Vanilloideae</taxon>
        <taxon>Vanilleae</taxon>
        <taxon>Vanilla</taxon>
    </lineage>
</organism>
<proteinExistence type="inferred from homology"/>
<evidence type="ECO:0000256" key="2">
    <source>
        <dbReference type="ARBA" id="ARBA00022782"/>
    </source>
</evidence>